<evidence type="ECO:0000256" key="4">
    <source>
        <dbReference type="ARBA" id="ARBA00023002"/>
    </source>
</evidence>
<dbReference type="InterPro" id="IPR002401">
    <property type="entry name" value="Cyt_P450_E_grp-I"/>
</dbReference>
<feature type="region of interest" description="Disordered" evidence="9">
    <location>
        <begin position="305"/>
        <end position="330"/>
    </location>
</feature>
<evidence type="ECO:0000256" key="9">
    <source>
        <dbReference type="SAM" id="MobiDB-lite"/>
    </source>
</evidence>
<dbReference type="PRINTS" id="PR00463">
    <property type="entry name" value="EP450I"/>
</dbReference>
<dbReference type="InterPro" id="IPR050705">
    <property type="entry name" value="Cytochrome_P450_3A"/>
</dbReference>
<dbReference type="InterPro" id="IPR036396">
    <property type="entry name" value="Cyt_P450_sf"/>
</dbReference>
<organism evidence="10 11">
    <name type="scientific">Limulus polyphemus</name>
    <name type="common">Atlantic horseshoe crab</name>
    <dbReference type="NCBI Taxonomy" id="6850"/>
    <lineage>
        <taxon>Eukaryota</taxon>
        <taxon>Metazoa</taxon>
        <taxon>Ecdysozoa</taxon>
        <taxon>Arthropoda</taxon>
        <taxon>Chelicerata</taxon>
        <taxon>Merostomata</taxon>
        <taxon>Xiphosura</taxon>
        <taxon>Limulidae</taxon>
        <taxon>Limulus</taxon>
    </lineage>
</organism>
<comment type="function">
    <text evidence="7">Cytochromes P450 are a group of heme-thiolate monooxygenases. They oxidize a variety of structurally unrelated compounds, including steroids, fatty acids, and xenobiotics.</text>
</comment>
<gene>
    <name evidence="11" type="primary">LOC106472169</name>
</gene>
<evidence type="ECO:0000256" key="1">
    <source>
        <dbReference type="ARBA" id="ARBA00010617"/>
    </source>
</evidence>
<evidence type="ECO:0000256" key="2">
    <source>
        <dbReference type="ARBA" id="ARBA00022617"/>
    </source>
</evidence>
<dbReference type="SUPFAM" id="SSF48264">
    <property type="entry name" value="Cytochrome P450"/>
    <property type="match status" value="1"/>
</dbReference>
<reference evidence="11" key="1">
    <citation type="submission" date="2025-08" db="UniProtKB">
        <authorList>
            <consortium name="RefSeq"/>
        </authorList>
    </citation>
    <scope>IDENTIFICATION</scope>
    <source>
        <tissue evidence="11">Muscle</tissue>
    </source>
</reference>
<evidence type="ECO:0000313" key="10">
    <source>
        <dbReference type="Proteomes" id="UP000694941"/>
    </source>
</evidence>
<comment type="similarity">
    <text evidence="1 8">Belongs to the cytochrome P450 family.</text>
</comment>
<dbReference type="CDD" id="cd11055">
    <property type="entry name" value="CYP3A-like"/>
    <property type="match status" value="1"/>
</dbReference>
<dbReference type="PANTHER" id="PTHR24302:SF15">
    <property type="entry name" value="FATTY-ACID PEROXYGENASE"/>
    <property type="match status" value="1"/>
</dbReference>
<dbReference type="Proteomes" id="UP000694941">
    <property type="component" value="Unplaced"/>
</dbReference>
<evidence type="ECO:0000256" key="8">
    <source>
        <dbReference type="RuleBase" id="RU000461"/>
    </source>
</evidence>
<keyword evidence="5 8" id="KW-0408">Iron</keyword>
<dbReference type="PANTHER" id="PTHR24302">
    <property type="entry name" value="CYTOCHROME P450 FAMILY 3"/>
    <property type="match status" value="1"/>
</dbReference>
<evidence type="ECO:0000256" key="7">
    <source>
        <dbReference type="ARBA" id="ARBA00043906"/>
    </source>
</evidence>
<keyword evidence="3 8" id="KW-0479">Metal-binding</keyword>
<dbReference type="PROSITE" id="PS00086">
    <property type="entry name" value="CYTOCHROME_P450"/>
    <property type="match status" value="1"/>
</dbReference>
<evidence type="ECO:0000256" key="5">
    <source>
        <dbReference type="ARBA" id="ARBA00023004"/>
    </source>
</evidence>
<keyword evidence="10" id="KW-1185">Reference proteome</keyword>
<dbReference type="Pfam" id="PF00067">
    <property type="entry name" value="p450"/>
    <property type="match status" value="2"/>
</dbReference>
<dbReference type="PRINTS" id="PR00385">
    <property type="entry name" value="P450"/>
</dbReference>
<dbReference type="GeneID" id="106472169"/>
<keyword evidence="4 8" id="KW-0560">Oxidoreductase</keyword>
<protein>
    <submittedName>
        <fullName evidence="11">Cytochrome P450 3A29-like isoform X2</fullName>
    </submittedName>
</protein>
<sequence>MLGVTTLGLVSVVIFLWLLWRKKRITYLEELEIPGPKPNILFGNMWEMYTKGPLYCLQKWIDKYGKVFGYYLGMRPVICIADPDLLKNIQIKDFQNFINRPGLFQAQPKPGNKMSHALTHVQGHRWKEIRSVLTPSFTTGKLKTMSSIMNYAIQELLTNIEKKSQEGKPFDVYKLYQSLTMDVIGRCALGIQTDVQKSPEEHELVKNSRVIFSREFHSWLTVMMVSFPEIETIMTKLGQMSFKFRNKGVNPVFRLMSMCSQVIQSRKADNSKRRPDLLQLMIDSQNKKVDMGKITADQLTAGDEADKYDEKAQGTENASESNKATTKTRGLSDTEIEANAFIALLAGYETTSTALGFTTHLLVKHPEVQEKIRQEVDQLMAEEGETLDYAKVHKLQYLDQVLSESLRFYPPIYLFVNRQASKDIQYGSLRIPKGMTVQVPVYHLHHDPNLWPNPEKFDPDRFSPQNRQKNNPLAWQPFGQGPRNCIGMRFAQMEAKLALAQILHKYRLEPNEMTEKELTITVRPATLTPGKGVYARFVPRN</sequence>
<evidence type="ECO:0000256" key="3">
    <source>
        <dbReference type="ARBA" id="ARBA00022723"/>
    </source>
</evidence>
<name>A0ABM1TKS7_LIMPO</name>
<keyword evidence="2 8" id="KW-0349">Heme</keyword>
<proteinExistence type="inferred from homology"/>
<evidence type="ECO:0000256" key="6">
    <source>
        <dbReference type="ARBA" id="ARBA00023033"/>
    </source>
</evidence>
<keyword evidence="6 8" id="KW-0503">Monooxygenase</keyword>
<dbReference type="RefSeq" id="XP_022256483.1">
    <property type="nucleotide sequence ID" value="XM_022400775.1"/>
</dbReference>
<accession>A0ABM1TKS7</accession>
<evidence type="ECO:0000313" key="11">
    <source>
        <dbReference type="RefSeq" id="XP_022256483.1"/>
    </source>
</evidence>
<feature type="compositionally biased region" description="Polar residues" evidence="9">
    <location>
        <begin position="314"/>
        <end position="330"/>
    </location>
</feature>
<dbReference type="InterPro" id="IPR017972">
    <property type="entry name" value="Cyt_P450_CS"/>
</dbReference>
<dbReference type="Gene3D" id="1.10.630.10">
    <property type="entry name" value="Cytochrome P450"/>
    <property type="match status" value="1"/>
</dbReference>
<dbReference type="InterPro" id="IPR001128">
    <property type="entry name" value="Cyt_P450"/>
</dbReference>